<dbReference type="GO" id="GO:0004035">
    <property type="term" value="F:alkaline phosphatase activity"/>
    <property type="evidence" value="ECO:0007669"/>
    <property type="project" value="InterPro"/>
</dbReference>
<protein>
    <submittedName>
        <fullName evidence="3">Alkaline phosphatase family protein</fullName>
    </submittedName>
</protein>
<evidence type="ECO:0000256" key="2">
    <source>
        <dbReference type="PIRSR" id="PIRSR031924-51"/>
    </source>
</evidence>
<organism evidence="3 4">
    <name type="scientific">Ramlibacter lithotrophicus</name>
    <dbReference type="NCBI Taxonomy" id="2606681"/>
    <lineage>
        <taxon>Bacteria</taxon>
        <taxon>Pseudomonadati</taxon>
        <taxon>Pseudomonadota</taxon>
        <taxon>Betaproteobacteria</taxon>
        <taxon>Burkholderiales</taxon>
        <taxon>Comamonadaceae</taxon>
        <taxon>Ramlibacter</taxon>
    </lineage>
</organism>
<feature type="binding site" evidence="2">
    <location>
        <begin position="179"/>
        <end position="181"/>
    </location>
    <ligand>
        <name>substrate</name>
    </ligand>
</feature>
<accession>A0A7X6DEC0</accession>
<dbReference type="PIRSF" id="PIRSF031924">
    <property type="entry name" value="Pi-irrepressible_AP"/>
    <property type="match status" value="1"/>
</dbReference>
<dbReference type="Pfam" id="PF01663">
    <property type="entry name" value="Phosphodiest"/>
    <property type="match status" value="1"/>
</dbReference>
<dbReference type="Gene3D" id="3.40.720.10">
    <property type="entry name" value="Alkaline Phosphatase, subunit A"/>
    <property type="match status" value="1"/>
</dbReference>
<proteinExistence type="predicted"/>
<dbReference type="InterPro" id="IPR002591">
    <property type="entry name" value="Phosphodiest/P_Trfase"/>
</dbReference>
<feature type="active site" description="Phosphothreonine intermediate" evidence="1">
    <location>
        <position position="97"/>
    </location>
</feature>
<dbReference type="InterPro" id="IPR017850">
    <property type="entry name" value="Alkaline_phosphatase_core_sf"/>
</dbReference>
<dbReference type="CDD" id="cd16016">
    <property type="entry name" value="AP-SPAP"/>
    <property type="match status" value="1"/>
</dbReference>
<evidence type="ECO:0000313" key="3">
    <source>
        <dbReference type="EMBL" id="NKE65624.1"/>
    </source>
</evidence>
<dbReference type="Proteomes" id="UP000521868">
    <property type="component" value="Unassembled WGS sequence"/>
</dbReference>
<keyword evidence="1" id="KW-0597">Phosphoprotein</keyword>
<name>A0A7X6DEC0_9BURK</name>
<dbReference type="AlphaFoldDB" id="A0A7X6DEC0"/>
<gene>
    <name evidence="3" type="ORF">RAMLITH_07290</name>
</gene>
<dbReference type="PANTHER" id="PTHR43108:SF8">
    <property type="entry name" value="SD21168P"/>
    <property type="match status" value="1"/>
</dbReference>
<feature type="binding site" evidence="2">
    <location>
        <position position="118"/>
    </location>
    <ligand>
        <name>substrate</name>
    </ligand>
</feature>
<keyword evidence="4" id="KW-1185">Reference proteome</keyword>
<dbReference type="Gene3D" id="3.30.1360.150">
    <property type="match status" value="1"/>
</dbReference>
<evidence type="ECO:0000256" key="1">
    <source>
        <dbReference type="PIRSR" id="PIRSR031924-50"/>
    </source>
</evidence>
<dbReference type="EMBL" id="VTOX01000002">
    <property type="protein sequence ID" value="NKE65624.1"/>
    <property type="molecule type" value="Genomic_DNA"/>
</dbReference>
<dbReference type="PANTHER" id="PTHR43108">
    <property type="entry name" value="N-ACETYLGLUCOSAMINE-6-SULFATASE FAMILY MEMBER"/>
    <property type="match status" value="1"/>
</dbReference>
<sequence>MPAAAAGLTLAAMKKPQLLRVAGAVLLSVAAAGCSVMPSAPTAQARPKLVVFMAVDGFPQRQVLAYRDQLAPDGLARFLDRGAWFANAHYGHSVTATAPGHATMLTGAYPHRTGIINNEWRDVNTGAAVYNTGDTQHTYIGHQTRPLDGTSPRNLKVETVGDVLRRVDPRSKVIAISGKDRGAILPAGRTGTAYMYMSQTGQFASSTYYMKEHPAWVTTFNAGKPADRYFKTEWKPLLPEAAYARSLPDAQPWFGKRVGKLPMMMGAPNDDAPGLSYYSGLLPSPFADALALDFARAAIAGEGLGRDDAPDILSVSLSGHDYVNHYWSAESRLSHDHVLQLDRLFEAFFRDLDATVGRDNYVAVLTADHGFMPAPEYSQSQGRQAGRLTPAQLLTRINADLQRQFGEPKLVPFISASTALVVDRKVVAQKGLDLNVVAEAARASLLADPAVAAAYTRRELESGSKAGAPYFGQMRRSWHQDVSGDVHYALKPYWMNASSSGYSTTHGSPHEYDTHVPILVYGPKWVKPGKVEARVEVADIAPTIARWLGVPPPAAAEGRPLPLAAP</sequence>
<reference evidence="3 4" key="1">
    <citation type="journal article" date="2020" name="Nature">
        <title>Bacterial chemolithoautotrophy via manganese oxidation.</title>
        <authorList>
            <person name="Yu H."/>
            <person name="Leadbetter J.R."/>
        </authorList>
    </citation>
    <scope>NUCLEOTIDE SEQUENCE [LARGE SCALE GENOMIC DNA]</scope>
    <source>
        <strain evidence="3 4">RBP-1</strain>
    </source>
</reference>
<evidence type="ECO:0000313" key="4">
    <source>
        <dbReference type="Proteomes" id="UP000521868"/>
    </source>
</evidence>
<comment type="caution">
    <text evidence="3">The sequence shown here is derived from an EMBL/GenBank/DDBJ whole genome shotgun (WGS) entry which is preliminary data.</text>
</comment>
<dbReference type="SUPFAM" id="SSF53649">
    <property type="entry name" value="Alkaline phosphatase-like"/>
    <property type="match status" value="1"/>
</dbReference>
<dbReference type="InterPro" id="IPR026263">
    <property type="entry name" value="Alkaline_phosphatase_prok"/>
</dbReference>